<accession>A0A1G7TNN1</accession>
<dbReference type="InterPro" id="IPR011250">
    <property type="entry name" value="OMP/PagP_B-barrel"/>
</dbReference>
<feature type="signal peptide" evidence="1">
    <location>
        <begin position="1"/>
        <end position="18"/>
    </location>
</feature>
<reference evidence="3" key="1">
    <citation type="submission" date="2016-10" db="EMBL/GenBank/DDBJ databases">
        <authorList>
            <person name="Varghese N."/>
            <person name="Submissions S."/>
        </authorList>
    </citation>
    <scope>NUCLEOTIDE SEQUENCE [LARGE SCALE GENOMIC DNA]</scope>
    <source>
        <strain evidence="3">DSM 25329</strain>
    </source>
</reference>
<dbReference type="SUPFAM" id="SSF56925">
    <property type="entry name" value="OMPA-like"/>
    <property type="match status" value="1"/>
</dbReference>
<protein>
    <recommendedName>
        <fullName evidence="4">Outer membrane protein beta-barrel domain-containing protein</fullName>
    </recommendedName>
</protein>
<name>A0A1G7TNN1_9BACT</name>
<feature type="chain" id="PRO_5011746960" description="Outer membrane protein beta-barrel domain-containing protein" evidence="1">
    <location>
        <begin position="19"/>
        <end position="268"/>
    </location>
</feature>
<evidence type="ECO:0000256" key="1">
    <source>
        <dbReference type="SAM" id="SignalP"/>
    </source>
</evidence>
<keyword evidence="3" id="KW-1185">Reference proteome</keyword>
<organism evidence="2 3">
    <name type="scientific">Dyadobacter soli</name>
    <dbReference type="NCBI Taxonomy" id="659014"/>
    <lineage>
        <taxon>Bacteria</taxon>
        <taxon>Pseudomonadati</taxon>
        <taxon>Bacteroidota</taxon>
        <taxon>Cytophagia</taxon>
        <taxon>Cytophagales</taxon>
        <taxon>Spirosomataceae</taxon>
        <taxon>Dyadobacter</taxon>
    </lineage>
</organism>
<dbReference type="Proteomes" id="UP000198748">
    <property type="component" value="Unassembled WGS sequence"/>
</dbReference>
<evidence type="ECO:0000313" key="3">
    <source>
        <dbReference type="Proteomes" id="UP000198748"/>
    </source>
</evidence>
<dbReference type="AlphaFoldDB" id="A0A1G7TNN1"/>
<evidence type="ECO:0000313" key="2">
    <source>
        <dbReference type="EMBL" id="SDG36885.1"/>
    </source>
</evidence>
<proteinExistence type="predicted"/>
<keyword evidence="1" id="KW-0732">Signal</keyword>
<evidence type="ECO:0008006" key="4">
    <source>
        <dbReference type="Google" id="ProtNLM"/>
    </source>
</evidence>
<dbReference type="EMBL" id="FNAN01000018">
    <property type="protein sequence ID" value="SDG36885.1"/>
    <property type="molecule type" value="Genomic_DNA"/>
</dbReference>
<dbReference type="STRING" id="659014.SAMN04487996_1187"/>
<sequence length="268" mass="30515">MRYILLLTTCILAGITLAQPARYRSPNGISDKKNYDRRALQPYFLSLRGGLTQFYGELNAQAMHGIAGIGIGKSLNKQFAVQLDYNAGRIGGEKREFFNSWFVNEYNSLECLVKWDLSEQFGNKEPGPVHFNVYAGLGQIWFSANAFDLDDNRLLRFTNSTQSARNPFFLRWGPPKGPKGIRKTREGILPLGTSVDYALLEKLKIALEYRFYFVRTDKLDATSGHRLINPEESESYSDTPNDAFSFIAVSMQYYFGKKEKRMPANIVK</sequence>
<gene>
    <name evidence="2" type="ORF">SAMN04487996_1187</name>
</gene>
<dbReference type="OrthoDB" id="940109at2"/>
<dbReference type="RefSeq" id="WP_090156020.1">
    <property type="nucleotide sequence ID" value="NZ_FNAN01000018.1"/>
</dbReference>